<dbReference type="InterPro" id="IPR050158">
    <property type="entry name" value="Ubiquitin_ubiquitin-like"/>
</dbReference>
<feature type="domain" description="Ubiquitin-like" evidence="1">
    <location>
        <begin position="308"/>
        <end position="395"/>
    </location>
</feature>
<dbReference type="PANTHER" id="PTHR10666">
    <property type="entry name" value="UBIQUITIN"/>
    <property type="match status" value="1"/>
</dbReference>
<evidence type="ECO:0000313" key="3">
    <source>
        <dbReference type="RefSeq" id="XP_034252577.1"/>
    </source>
</evidence>
<dbReference type="InterPro" id="IPR029071">
    <property type="entry name" value="Ubiquitin-like_domsf"/>
</dbReference>
<evidence type="ECO:0000259" key="1">
    <source>
        <dbReference type="PROSITE" id="PS50053"/>
    </source>
</evidence>
<keyword evidence="2" id="KW-1185">Reference proteome</keyword>
<dbReference type="KEGG" id="tpal:117652052"/>
<evidence type="ECO:0000313" key="2">
    <source>
        <dbReference type="Proteomes" id="UP000515158"/>
    </source>
</evidence>
<reference evidence="3" key="1">
    <citation type="submission" date="2025-08" db="UniProtKB">
        <authorList>
            <consortium name="RefSeq"/>
        </authorList>
    </citation>
    <scope>IDENTIFICATION</scope>
    <source>
        <tissue evidence="3">Total insect</tissue>
    </source>
</reference>
<protein>
    <submittedName>
        <fullName evidence="3">Polyubiquitin-like</fullName>
    </submittedName>
</protein>
<name>A0A6P9A3Z1_THRPL</name>
<dbReference type="SMART" id="SM00213">
    <property type="entry name" value="UBQ"/>
    <property type="match status" value="1"/>
</dbReference>
<dbReference type="Proteomes" id="UP000515158">
    <property type="component" value="Unplaced"/>
</dbReference>
<dbReference type="SUPFAM" id="SSF54236">
    <property type="entry name" value="Ubiquitin-like"/>
    <property type="match status" value="1"/>
</dbReference>
<dbReference type="InterPro" id="IPR000626">
    <property type="entry name" value="Ubiquitin-like_dom"/>
</dbReference>
<gene>
    <name evidence="3" type="primary">LOC117652052</name>
</gene>
<dbReference type="RefSeq" id="XP_034252577.1">
    <property type="nucleotide sequence ID" value="XM_034396686.1"/>
</dbReference>
<dbReference type="GeneID" id="117652052"/>
<dbReference type="Gene3D" id="3.10.20.90">
    <property type="entry name" value="Phosphatidylinositol 3-kinase Catalytic Subunit, Chain A, domain 1"/>
    <property type="match status" value="2"/>
</dbReference>
<dbReference type="OrthoDB" id="428577at2759"/>
<dbReference type="InParanoid" id="A0A6P9A3Z1"/>
<sequence>MTVERDESSGGRSILVEPLKDARGRAVDEADAEARGLRRTKWRLGVRPRAGCGHEVDLSEWRLIDTKEVPLHVKTPTADTILAVSDSVSFDWLKESVERELGIPCGEQRLRASDGSCPSKLADVLGRRFLSLLVCGKQRVGTNLWFWVQHSAGKEFVEALSTDTVGSVLARVQQHGSELDGLHLDDVALRTSRTLAEYNVACLDTLELREHGSVRVTVAVEYEDAAAGPKTLVVGVNPEDTVAELQRRVALKAVAEPVAPPPGLRRWRGAAPRGVPLAGYRTVEDSGLTAATAHRPVRCLIPSYEHKMKIKIRTMTGKVLTVPCQTPNFSIEMIKQMILDLEGIPLDQQRLILARRQLEDGRTLGGRQLEDGRTLADYNIQRDDVLHLVLRLRGGGGGPDLIDALQVVEEAAPEGPQLIAAPAAVFEQENLMCEMYAYYI</sequence>
<organism evidence="3">
    <name type="scientific">Thrips palmi</name>
    <name type="common">Melon thrips</name>
    <dbReference type="NCBI Taxonomy" id="161013"/>
    <lineage>
        <taxon>Eukaryota</taxon>
        <taxon>Metazoa</taxon>
        <taxon>Ecdysozoa</taxon>
        <taxon>Arthropoda</taxon>
        <taxon>Hexapoda</taxon>
        <taxon>Insecta</taxon>
        <taxon>Pterygota</taxon>
        <taxon>Neoptera</taxon>
        <taxon>Paraneoptera</taxon>
        <taxon>Thysanoptera</taxon>
        <taxon>Terebrantia</taxon>
        <taxon>Thripoidea</taxon>
        <taxon>Thripidae</taxon>
        <taxon>Thrips</taxon>
    </lineage>
</organism>
<dbReference type="PROSITE" id="PS50053">
    <property type="entry name" value="UBIQUITIN_2"/>
    <property type="match status" value="1"/>
</dbReference>
<dbReference type="AlphaFoldDB" id="A0A6P9A3Z1"/>
<proteinExistence type="predicted"/>
<dbReference type="Pfam" id="PF00240">
    <property type="entry name" value="ubiquitin"/>
    <property type="match status" value="1"/>
</dbReference>
<accession>A0A6P9A3Z1</accession>